<keyword evidence="1" id="KW-1133">Transmembrane helix</keyword>
<feature type="transmembrane region" description="Helical" evidence="1">
    <location>
        <begin position="96"/>
        <end position="114"/>
    </location>
</feature>
<name>C0CK55_BLAHS</name>
<dbReference type="eggNOG" id="COG0697">
    <property type="taxonomic scope" value="Bacteria"/>
</dbReference>
<feature type="transmembrane region" description="Helical" evidence="1">
    <location>
        <begin position="39"/>
        <end position="58"/>
    </location>
</feature>
<dbReference type="GeneID" id="86820487"/>
<evidence type="ECO:0000313" key="2">
    <source>
        <dbReference type="EMBL" id="EEG49844.1"/>
    </source>
</evidence>
<evidence type="ECO:0000313" key="3">
    <source>
        <dbReference type="Proteomes" id="UP000003100"/>
    </source>
</evidence>
<organism evidence="2 3">
    <name type="scientific">Blautia hydrogenotrophica (strain DSM 10507 / JCM 14656 / S5a33)</name>
    <name type="common">Ruminococcus hydrogenotrophicus</name>
    <dbReference type="NCBI Taxonomy" id="476272"/>
    <lineage>
        <taxon>Bacteria</taxon>
        <taxon>Bacillati</taxon>
        <taxon>Bacillota</taxon>
        <taxon>Clostridia</taxon>
        <taxon>Lachnospirales</taxon>
        <taxon>Lachnospiraceae</taxon>
        <taxon>Blautia</taxon>
    </lineage>
</organism>
<dbReference type="Gene3D" id="1.10.3730.20">
    <property type="match status" value="1"/>
</dbReference>
<dbReference type="RefSeq" id="WP_005947170.1">
    <property type="nucleotide sequence ID" value="NZ_CP136423.1"/>
</dbReference>
<keyword evidence="3" id="KW-1185">Reference proteome</keyword>
<feature type="transmembrane region" description="Helical" evidence="1">
    <location>
        <begin position="70"/>
        <end position="90"/>
    </location>
</feature>
<dbReference type="EMBL" id="ACBZ01000058">
    <property type="protein sequence ID" value="EEG49844.1"/>
    <property type="molecule type" value="Genomic_DNA"/>
</dbReference>
<evidence type="ECO:0000256" key="1">
    <source>
        <dbReference type="SAM" id="Phobius"/>
    </source>
</evidence>
<dbReference type="HOGENOM" id="CLU_142762_0_0_9"/>
<dbReference type="InterPro" id="IPR037185">
    <property type="entry name" value="EmrE-like"/>
</dbReference>
<feature type="transmembrane region" description="Helical" evidence="1">
    <location>
        <begin position="7"/>
        <end position="27"/>
    </location>
</feature>
<protein>
    <submittedName>
        <fullName evidence="2">Uncharacterized protein</fullName>
    </submittedName>
</protein>
<reference evidence="2 3" key="2">
    <citation type="submission" date="2009-02" db="EMBL/GenBank/DDBJ databases">
        <title>Draft genome sequence of Blautia hydrogenotrophica DSM 10507 (Ruminococcus hydrogenotrophicus DSM 10507).</title>
        <authorList>
            <person name="Sudarsanam P."/>
            <person name="Ley R."/>
            <person name="Guruge J."/>
            <person name="Turnbaugh P.J."/>
            <person name="Mahowald M."/>
            <person name="Liep D."/>
            <person name="Gordon J."/>
        </authorList>
    </citation>
    <scope>NUCLEOTIDE SEQUENCE [LARGE SCALE GENOMIC DNA]</scope>
    <source>
        <strain evidence="3">DSM 10507 / JCM 14656 / S5a33</strain>
    </source>
</reference>
<proteinExistence type="predicted"/>
<dbReference type="SUPFAM" id="SSF103481">
    <property type="entry name" value="Multidrug resistance efflux transporter EmrE"/>
    <property type="match status" value="1"/>
</dbReference>
<comment type="caution">
    <text evidence="2">The sequence shown here is derived from an EMBL/GenBank/DDBJ whole genome shotgun (WGS) entry which is preliminary data.</text>
</comment>
<sequence length="125" mass="14439">MERIKDYILLHLNIMLFSFTSVFSKLASNCLNRDGIRSLWLYIFLFLMLLNCFVYALAWQKVIKKFELNVAYANRSIYLIWSQVWAVAIFHENLTVRNIVGLLIVFAGVIIVSTQTGGKEGEKTV</sequence>
<dbReference type="PATRIC" id="fig|476272.21.peg.2572"/>
<gene>
    <name evidence="2" type="ORF">RUMHYD_01225</name>
</gene>
<dbReference type="Proteomes" id="UP000003100">
    <property type="component" value="Unassembled WGS sequence"/>
</dbReference>
<keyword evidence="1" id="KW-0812">Transmembrane</keyword>
<dbReference type="AlphaFoldDB" id="C0CK55"/>
<keyword evidence="1" id="KW-0472">Membrane</keyword>
<reference evidence="2 3" key="1">
    <citation type="submission" date="2009-01" db="EMBL/GenBank/DDBJ databases">
        <authorList>
            <person name="Fulton L."/>
            <person name="Clifton S."/>
            <person name="Fulton B."/>
            <person name="Xu J."/>
            <person name="Minx P."/>
            <person name="Pepin K.H."/>
            <person name="Johnson M."/>
            <person name="Bhonagiri V."/>
            <person name="Nash W.E."/>
            <person name="Mardis E.R."/>
            <person name="Wilson R.K."/>
        </authorList>
    </citation>
    <scope>NUCLEOTIDE SEQUENCE [LARGE SCALE GENOMIC DNA]</scope>
    <source>
        <strain evidence="3">DSM 10507 / JCM 14656 / S5a33</strain>
    </source>
</reference>
<accession>C0CK55</accession>